<feature type="region of interest" description="Disordered" evidence="1">
    <location>
        <begin position="426"/>
        <end position="450"/>
    </location>
</feature>
<dbReference type="InterPro" id="IPR029058">
    <property type="entry name" value="AB_hydrolase_fold"/>
</dbReference>
<accession>A0A9N9W2N7</accession>
<feature type="compositionally biased region" description="Basic and acidic residues" evidence="1">
    <location>
        <begin position="559"/>
        <end position="571"/>
    </location>
</feature>
<dbReference type="Proteomes" id="UP000775872">
    <property type="component" value="Unassembled WGS sequence"/>
</dbReference>
<gene>
    <name evidence="2" type="ORF">CSOL1703_00010041</name>
</gene>
<keyword evidence="3" id="KW-1185">Reference proteome</keyword>
<name>A0A9N9W2N7_9HYPO</name>
<evidence type="ECO:0008006" key="4">
    <source>
        <dbReference type="Google" id="ProtNLM"/>
    </source>
</evidence>
<comment type="caution">
    <text evidence="2">The sequence shown here is derived from an EMBL/GenBank/DDBJ whole genome shotgun (WGS) entry which is preliminary data.</text>
</comment>
<dbReference type="EMBL" id="CABFOC020000005">
    <property type="protein sequence ID" value="CAH0044301.1"/>
    <property type="molecule type" value="Genomic_DNA"/>
</dbReference>
<dbReference type="Gene3D" id="3.40.50.1820">
    <property type="entry name" value="alpha/beta hydrolase"/>
    <property type="match status" value="1"/>
</dbReference>
<organism evidence="2 3">
    <name type="scientific">Clonostachys solani</name>
    <dbReference type="NCBI Taxonomy" id="160281"/>
    <lineage>
        <taxon>Eukaryota</taxon>
        <taxon>Fungi</taxon>
        <taxon>Dikarya</taxon>
        <taxon>Ascomycota</taxon>
        <taxon>Pezizomycotina</taxon>
        <taxon>Sordariomycetes</taxon>
        <taxon>Hypocreomycetidae</taxon>
        <taxon>Hypocreales</taxon>
        <taxon>Bionectriaceae</taxon>
        <taxon>Clonostachys</taxon>
    </lineage>
</organism>
<feature type="compositionally biased region" description="Polar residues" evidence="1">
    <location>
        <begin position="591"/>
        <end position="603"/>
    </location>
</feature>
<evidence type="ECO:0000313" key="3">
    <source>
        <dbReference type="Proteomes" id="UP000775872"/>
    </source>
</evidence>
<sequence length="603" mass="65966">MSRVLLLCFIHGFKGTDNTFKEFPEHLQHHVAKQLPDHRVESVVYPKFETKGELEQATEAFVEWLKERVIDCRKRHFNNPWPPVDRKVGVILVAHSMGGFVAADALFLTLNERAAKHTPGEGDENDISPFPLIQGILTFDTPYNGLARSMFVYGAFSNYSKVSGVFNAMTVLSAAAPATFARLGSRAAATTRAASSGSRLSRSPAWTTWQLVAVRTGTVGAIAAGGVAAYMHREAIMKGVKSIRNLNKDSVIDGYHQGMDAIGQGLAYINRGNVGKSFAWLADHFTFVGALMKQKELSRRLERLAAVKGVGVHDFYCSLGENGYWSGGYFVPERTFCAVPEEDHAAYPIFERRVMRESDDEIKAHMNIFIPEKHKGYDIMMDKSTELICAWFLNDAQIVDEPTLREGAPDEKAEDKAVDEALGKVEEEAKETEEGEELAHKEEGGDALPDESPIDIAAAAALVPLPGSEGDLVDSVDTDDKQTDEKRTYLQHLFRVAEQAGSEAKGWWPAKVHVPAVPSSLPKVPNLPNVSSAISSLGQVSMPQVSMPTVTMPSVNLFGKKDSSSTKKSEDEQTISPIVEGKPAATDASDQKTAQETGKPTEE</sequence>
<dbReference type="OrthoDB" id="442243at2759"/>
<protein>
    <recommendedName>
        <fullName evidence="4">DUF676 domain-containing protein</fullName>
    </recommendedName>
</protein>
<evidence type="ECO:0000256" key="1">
    <source>
        <dbReference type="SAM" id="MobiDB-lite"/>
    </source>
</evidence>
<dbReference type="SUPFAM" id="SSF53474">
    <property type="entry name" value="alpha/beta-Hydrolases"/>
    <property type="match status" value="1"/>
</dbReference>
<feature type="region of interest" description="Disordered" evidence="1">
    <location>
        <begin position="553"/>
        <end position="603"/>
    </location>
</feature>
<dbReference type="PANTHER" id="PTHR47842">
    <property type="entry name" value="EXPRESSED PROTEIN"/>
    <property type="match status" value="1"/>
</dbReference>
<proteinExistence type="predicted"/>
<dbReference type="PANTHER" id="PTHR47842:SF2">
    <property type="entry name" value="DUF676 DOMAIN-CONTAINING PROTEIN"/>
    <property type="match status" value="1"/>
</dbReference>
<dbReference type="AlphaFoldDB" id="A0A9N9W2N7"/>
<evidence type="ECO:0000313" key="2">
    <source>
        <dbReference type="EMBL" id="CAH0044301.1"/>
    </source>
</evidence>
<reference evidence="2" key="1">
    <citation type="submission" date="2021-10" db="EMBL/GenBank/DDBJ databases">
        <authorList>
            <person name="Piombo E."/>
        </authorList>
    </citation>
    <scope>NUCLEOTIDE SEQUENCE</scope>
</reference>